<proteinExistence type="predicted"/>
<dbReference type="OMA" id="ERTEHHT"/>
<protein>
    <submittedName>
        <fullName evidence="2">Uncharacterized protein</fullName>
    </submittedName>
</protein>
<evidence type="ECO:0000313" key="2">
    <source>
        <dbReference type="EnsemblMetazoa" id="XP_014260854.1"/>
    </source>
</evidence>
<reference evidence="2" key="1">
    <citation type="submission" date="2022-01" db="UniProtKB">
        <authorList>
            <consortium name="EnsemblMetazoa"/>
        </authorList>
    </citation>
    <scope>IDENTIFICATION</scope>
</reference>
<feature type="compositionally biased region" description="Polar residues" evidence="1">
    <location>
        <begin position="119"/>
        <end position="142"/>
    </location>
</feature>
<dbReference type="KEGG" id="clec:106673286"/>
<sequence length="142" mass="16093">MGKGKMPRCSCNKYKYDFNDGRGRYPAGIQKEDLLWAYFVMRMICDVLGEPSLLKKIQAPSPSNNMTPFDLAMLCCAAKNPGALDKALSAAREAEQKAKEEQTKEKVEKSERTEHHTAYEQTTKVMTTQNTRQPSTRQQGNR</sequence>
<evidence type="ECO:0000256" key="1">
    <source>
        <dbReference type="SAM" id="MobiDB-lite"/>
    </source>
</evidence>
<feature type="compositionally biased region" description="Basic and acidic residues" evidence="1">
    <location>
        <begin position="92"/>
        <end position="118"/>
    </location>
</feature>
<dbReference type="AlphaFoldDB" id="A0A8I6SP58"/>
<organism evidence="2 3">
    <name type="scientific">Cimex lectularius</name>
    <name type="common">Bed bug</name>
    <name type="synonym">Acanthia lectularia</name>
    <dbReference type="NCBI Taxonomy" id="79782"/>
    <lineage>
        <taxon>Eukaryota</taxon>
        <taxon>Metazoa</taxon>
        <taxon>Ecdysozoa</taxon>
        <taxon>Arthropoda</taxon>
        <taxon>Hexapoda</taxon>
        <taxon>Insecta</taxon>
        <taxon>Pterygota</taxon>
        <taxon>Neoptera</taxon>
        <taxon>Paraneoptera</taxon>
        <taxon>Hemiptera</taxon>
        <taxon>Heteroptera</taxon>
        <taxon>Panheteroptera</taxon>
        <taxon>Cimicomorpha</taxon>
        <taxon>Cimicidae</taxon>
        <taxon>Cimex</taxon>
    </lineage>
</organism>
<feature type="region of interest" description="Disordered" evidence="1">
    <location>
        <begin position="87"/>
        <end position="142"/>
    </location>
</feature>
<accession>A0A8I6SP58</accession>
<dbReference type="RefSeq" id="XP_014260854.1">
    <property type="nucleotide sequence ID" value="XM_014405368.2"/>
</dbReference>
<dbReference type="EnsemblMetazoa" id="XM_014405368.2">
    <property type="protein sequence ID" value="XP_014260854.1"/>
    <property type="gene ID" value="LOC106673286"/>
</dbReference>
<evidence type="ECO:0000313" key="3">
    <source>
        <dbReference type="Proteomes" id="UP000494040"/>
    </source>
</evidence>
<dbReference type="OrthoDB" id="10518209at2759"/>
<dbReference type="GeneID" id="106673286"/>
<keyword evidence="3" id="KW-1185">Reference proteome</keyword>
<name>A0A8I6SP58_CIMLE</name>
<dbReference type="Proteomes" id="UP000494040">
    <property type="component" value="Unassembled WGS sequence"/>
</dbReference>